<evidence type="ECO:0000256" key="1">
    <source>
        <dbReference type="SAM" id="SignalP"/>
    </source>
</evidence>
<dbReference type="AlphaFoldDB" id="A0A327X5F3"/>
<evidence type="ECO:0000313" key="2">
    <source>
        <dbReference type="EMBL" id="RAK02135.1"/>
    </source>
</evidence>
<dbReference type="Pfam" id="PF13715">
    <property type="entry name" value="CarbopepD_reg_2"/>
    <property type="match status" value="1"/>
</dbReference>
<accession>A0A327X5F3</accession>
<name>A0A327X5F3_LARAB</name>
<comment type="caution">
    <text evidence="2">The sequence shown here is derived from an EMBL/GenBank/DDBJ whole genome shotgun (WGS) entry which is preliminary data.</text>
</comment>
<dbReference type="SUPFAM" id="SSF49464">
    <property type="entry name" value="Carboxypeptidase regulatory domain-like"/>
    <property type="match status" value="1"/>
</dbReference>
<evidence type="ECO:0000313" key="3">
    <source>
        <dbReference type="Proteomes" id="UP000248790"/>
    </source>
</evidence>
<dbReference type="EMBL" id="QLMC01000001">
    <property type="protein sequence ID" value="RAK02135.1"/>
    <property type="molecule type" value="Genomic_DNA"/>
</dbReference>
<gene>
    <name evidence="2" type="ORF">LX87_00250</name>
</gene>
<feature type="signal peptide" evidence="1">
    <location>
        <begin position="1"/>
        <end position="25"/>
    </location>
</feature>
<organism evidence="2 3">
    <name type="scientific">Larkinella arboricola</name>
    <dbReference type="NCBI Taxonomy" id="643671"/>
    <lineage>
        <taxon>Bacteria</taxon>
        <taxon>Pseudomonadati</taxon>
        <taxon>Bacteroidota</taxon>
        <taxon>Cytophagia</taxon>
        <taxon>Cytophagales</taxon>
        <taxon>Spirosomataceae</taxon>
        <taxon>Larkinella</taxon>
    </lineage>
</organism>
<proteinExistence type="predicted"/>
<dbReference type="InterPro" id="IPR008969">
    <property type="entry name" value="CarboxyPept-like_regulatory"/>
</dbReference>
<keyword evidence="1" id="KW-0732">Signal</keyword>
<dbReference type="RefSeq" id="WP_111626354.1">
    <property type="nucleotide sequence ID" value="NZ_QLMC01000001.1"/>
</dbReference>
<keyword evidence="3" id="KW-1185">Reference proteome</keyword>
<keyword evidence="2" id="KW-0378">Hydrolase</keyword>
<dbReference type="GO" id="GO:0004180">
    <property type="term" value="F:carboxypeptidase activity"/>
    <property type="evidence" value="ECO:0007669"/>
    <property type="project" value="UniProtKB-KW"/>
</dbReference>
<dbReference type="Proteomes" id="UP000248790">
    <property type="component" value="Unassembled WGS sequence"/>
</dbReference>
<dbReference type="OrthoDB" id="914976at2"/>
<keyword evidence="2" id="KW-0645">Protease</keyword>
<reference evidence="2 3" key="1">
    <citation type="submission" date="2018-06" db="EMBL/GenBank/DDBJ databases">
        <title>Genomic Encyclopedia of Archaeal and Bacterial Type Strains, Phase II (KMG-II): from individual species to whole genera.</title>
        <authorList>
            <person name="Goeker M."/>
        </authorList>
    </citation>
    <scope>NUCLEOTIDE SEQUENCE [LARGE SCALE GENOMIC DNA]</scope>
    <source>
        <strain evidence="2 3">DSM 21851</strain>
    </source>
</reference>
<sequence length="303" mass="34484">MYYTITRSRFLLLFVSLFGSPYVLAQTTINGRVLIQTTEQPVSYALISEPQHRFGTYADAQGRFTARIPQQVDTLLISCVGFESLLIPLTSLTDSTVFRLQPKSNVLTEVVVRGRKPRLTTVGATRKRAPIVWGNCSGRNIEFALYVRNANGIRGYLHRVSYLIARGGIPTAPFRVRVYANTEGEPGEDLLPQSLVIAARRGNTWCEVDLSRFQIRFPKEGLFIAMEWLPTDEARYRFSTSFKMPDGQKNERECFGQYLAFNRELRPVTYWERINGGTWRRNAPLSRVGLTEHPVIQAKIALE</sequence>
<keyword evidence="2" id="KW-0121">Carboxypeptidase</keyword>
<feature type="chain" id="PRO_5016375451" evidence="1">
    <location>
        <begin position="26"/>
        <end position="303"/>
    </location>
</feature>
<protein>
    <submittedName>
        <fullName evidence="2">Carboxypeptidase-like protein</fullName>
    </submittedName>
</protein>